<dbReference type="GO" id="GO:2000280">
    <property type="term" value="P:regulation of root development"/>
    <property type="evidence" value="ECO:0007669"/>
    <property type="project" value="UniProtKB-ARBA"/>
</dbReference>
<dbReference type="Pfam" id="PF00190">
    <property type="entry name" value="Cupin_1"/>
    <property type="match status" value="1"/>
</dbReference>
<dbReference type="GO" id="GO:0048046">
    <property type="term" value="C:apoplast"/>
    <property type="evidence" value="ECO:0007669"/>
    <property type="project" value="UniProtKB-SubCell"/>
</dbReference>
<dbReference type="CDD" id="cd02241">
    <property type="entry name" value="cupin_OxOx"/>
    <property type="match status" value="1"/>
</dbReference>
<dbReference type="InterPro" id="IPR001929">
    <property type="entry name" value="Germin"/>
</dbReference>
<evidence type="ECO:0000256" key="8">
    <source>
        <dbReference type="ARBA" id="ARBA00023211"/>
    </source>
</evidence>
<keyword evidence="7 11" id="KW-1015">Disulfide bond</keyword>
<keyword evidence="5 9" id="KW-0479">Metal-binding</keyword>
<dbReference type="PROSITE" id="PS00725">
    <property type="entry name" value="GERMIN"/>
    <property type="match status" value="1"/>
</dbReference>
<evidence type="ECO:0000256" key="7">
    <source>
        <dbReference type="ARBA" id="ARBA00023157"/>
    </source>
</evidence>
<dbReference type="InterPro" id="IPR011051">
    <property type="entry name" value="RmlC_Cupin_sf"/>
</dbReference>
<dbReference type="SUPFAM" id="SSF51182">
    <property type="entry name" value="RmlC-like cupins"/>
    <property type="match status" value="1"/>
</dbReference>
<dbReference type="AlphaFoldDB" id="A0A8T0GI09"/>
<feature type="binding site" evidence="10">
    <location>
        <position position="156"/>
    </location>
    <ligand>
        <name>Mn(2+)</name>
        <dbReference type="ChEBI" id="CHEBI:29035"/>
    </ligand>
</feature>
<feature type="domain" description="Cupin type-1" evidence="13">
    <location>
        <begin position="61"/>
        <end position="210"/>
    </location>
</feature>
<evidence type="ECO:0000256" key="12">
    <source>
        <dbReference type="RuleBase" id="RU366015"/>
    </source>
</evidence>
<dbReference type="Proteomes" id="UP000822688">
    <property type="component" value="Chromosome 10"/>
</dbReference>
<organism evidence="14 15">
    <name type="scientific">Ceratodon purpureus</name>
    <name type="common">Fire moss</name>
    <name type="synonym">Dicranum purpureum</name>
    <dbReference type="NCBI Taxonomy" id="3225"/>
    <lineage>
        <taxon>Eukaryota</taxon>
        <taxon>Viridiplantae</taxon>
        <taxon>Streptophyta</taxon>
        <taxon>Embryophyta</taxon>
        <taxon>Bryophyta</taxon>
        <taxon>Bryophytina</taxon>
        <taxon>Bryopsida</taxon>
        <taxon>Dicranidae</taxon>
        <taxon>Pseudoditrichales</taxon>
        <taxon>Ditrichaceae</taxon>
        <taxon>Ceratodon</taxon>
    </lineage>
</organism>
<dbReference type="Gene3D" id="2.60.120.10">
    <property type="entry name" value="Jelly Rolls"/>
    <property type="match status" value="1"/>
</dbReference>
<feature type="binding site" evidence="9">
    <location>
        <position position="117"/>
    </location>
    <ligand>
        <name>oxalate</name>
        <dbReference type="ChEBI" id="CHEBI:30623"/>
    </ligand>
</feature>
<sequence>MAKLMLSFVAMATFLVATCVSADDSNPINDFCVADLKMDVMFNGIACKSPKMVTPEDFKFTGFRATADTNNSMGIGIIPAFAAVNYPALNTQGFSLAKINYAKNGLVTPHTHPRAAEVITVTKGEIYAGFVCTSGKLWAVTLKVGDFFVFPKGLVHFHVNVANGSAATLSVMNAQNPGIQMVANALFGSTPPIKSAVLTKAFTISNETSDWIRRNFPPSPM</sequence>
<protein>
    <recommendedName>
        <fullName evidence="12">Germin-like protein</fullName>
    </recommendedName>
</protein>
<evidence type="ECO:0000256" key="6">
    <source>
        <dbReference type="ARBA" id="ARBA00022729"/>
    </source>
</evidence>
<dbReference type="EMBL" id="CM026431">
    <property type="protein sequence ID" value="KAG0559116.1"/>
    <property type="molecule type" value="Genomic_DNA"/>
</dbReference>
<evidence type="ECO:0000259" key="13">
    <source>
        <dbReference type="SMART" id="SM00835"/>
    </source>
</evidence>
<keyword evidence="8 9" id="KW-0464">Manganese</keyword>
<accession>A0A8T0GI09</accession>
<keyword evidence="4 12" id="KW-0964">Secreted</keyword>
<feature type="binding site" evidence="9">
    <location>
        <position position="112"/>
    </location>
    <ligand>
        <name>oxalate</name>
        <dbReference type="ChEBI" id="CHEBI:30623"/>
    </ligand>
</feature>
<evidence type="ECO:0000256" key="1">
    <source>
        <dbReference type="ARBA" id="ARBA00004271"/>
    </source>
</evidence>
<keyword evidence="3 12" id="KW-0052">Apoplast</keyword>
<feature type="binding site" evidence="10">
    <location>
        <position position="117"/>
    </location>
    <ligand>
        <name>Mn(2+)</name>
        <dbReference type="ChEBI" id="CHEBI:29035"/>
    </ligand>
</feature>
<dbReference type="InterPro" id="IPR019780">
    <property type="entry name" value="Germin_Mn-BS"/>
</dbReference>
<comment type="similarity">
    <text evidence="2 12">Belongs to the germin family.</text>
</comment>
<comment type="caution">
    <text evidence="14">The sequence shown here is derived from an EMBL/GenBank/DDBJ whole genome shotgun (WGS) entry which is preliminary data.</text>
</comment>
<evidence type="ECO:0000256" key="9">
    <source>
        <dbReference type="PIRSR" id="PIRSR601929-1"/>
    </source>
</evidence>
<keyword evidence="6 12" id="KW-0732">Signal</keyword>
<feature type="signal peptide" evidence="12">
    <location>
        <begin position="1"/>
        <end position="22"/>
    </location>
</feature>
<evidence type="ECO:0000313" key="14">
    <source>
        <dbReference type="EMBL" id="KAG0559116.1"/>
    </source>
</evidence>
<comment type="subcellular location">
    <subcellularLocation>
        <location evidence="1 12">Secreted</location>
        <location evidence="1 12">Extracellular space</location>
        <location evidence="1 12">Apoplast</location>
    </subcellularLocation>
</comment>
<dbReference type="InterPro" id="IPR014710">
    <property type="entry name" value="RmlC-like_jellyroll"/>
</dbReference>
<evidence type="ECO:0000256" key="5">
    <source>
        <dbReference type="ARBA" id="ARBA00022723"/>
    </source>
</evidence>
<proteinExistence type="inferred from homology"/>
<dbReference type="GO" id="GO:0010497">
    <property type="term" value="P:plasmodesmata-mediated intercellular transport"/>
    <property type="evidence" value="ECO:0007669"/>
    <property type="project" value="UniProtKB-ARBA"/>
</dbReference>
<dbReference type="PRINTS" id="PR00325">
    <property type="entry name" value="GERMIN"/>
</dbReference>
<evidence type="ECO:0000256" key="10">
    <source>
        <dbReference type="PIRSR" id="PIRSR601929-2"/>
    </source>
</evidence>
<feature type="disulfide bond" evidence="11">
    <location>
        <begin position="32"/>
        <end position="47"/>
    </location>
</feature>
<dbReference type="PANTHER" id="PTHR31238">
    <property type="entry name" value="GERMIN-LIKE PROTEIN SUBFAMILY 3 MEMBER 3"/>
    <property type="match status" value="1"/>
</dbReference>
<evidence type="ECO:0000256" key="2">
    <source>
        <dbReference type="ARBA" id="ARBA00007456"/>
    </source>
</evidence>
<dbReference type="GO" id="GO:0030145">
    <property type="term" value="F:manganese ion binding"/>
    <property type="evidence" value="ECO:0007669"/>
    <property type="project" value="UniProtKB-UniRule"/>
</dbReference>
<feature type="binding site" evidence="10">
    <location>
        <position position="110"/>
    </location>
    <ligand>
        <name>Mn(2+)</name>
        <dbReference type="ChEBI" id="CHEBI:29035"/>
    </ligand>
</feature>
<evidence type="ECO:0000313" key="15">
    <source>
        <dbReference type="Proteomes" id="UP000822688"/>
    </source>
</evidence>
<gene>
    <name evidence="14" type="ORF">KC19_10G080100</name>
</gene>
<evidence type="ECO:0000256" key="11">
    <source>
        <dbReference type="PIRSR" id="PIRSR601929-3"/>
    </source>
</evidence>
<name>A0A8T0GI09_CERPU</name>
<evidence type="ECO:0000256" key="4">
    <source>
        <dbReference type="ARBA" id="ARBA00022525"/>
    </source>
</evidence>
<reference evidence="14" key="1">
    <citation type="submission" date="2020-06" db="EMBL/GenBank/DDBJ databases">
        <title>WGS assembly of Ceratodon purpureus strain R40.</title>
        <authorList>
            <person name="Carey S.B."/>
            <person name="Jenkins J."/>
            <person name="Shu S."/>
            <person name="Lovell J.T."/>
            <person name="Sreedasyam A."/>
            <person name="Maumus F."/>
            <person name="Tiley G.P."/>
            <person name="Fernandez-Pozo N."/>
            <person name="Barry K."/>
            <person name="Chen C."/>
            <person name="Wang M."/>
            <person name="Lipzen A."/>
            <person name="Daum C."/>
            <person name="Saski C.A."/>
            <person name="Payton A.C."/>
            <person name="Mcbreen J.C."/>
            <person name="Conrad R.E."/>
            <person name="Kollar L.M."/>
            <person name="Olsson S."/>
            <person name="Huttunen S."/>
            <person name="Landis J.B."/>
            <person name="Wickett N.J."/>
            <person name="Johnson M.G."/>
            <person name="Rensing S.A."/>
            <person name="Grimwood J."/>
            <person name="Schmutz J."/>
            <person name="Mcdaniel S.F."/>
        </authorList>
    </citation>
    <scope>NUCLEOTIDE SEQUENCE</scope>
    <source>
        <strain evidence="14">R40</strain>
    </source>
</reference>
<evidence type="ECO:0000256" key="3">
    <source>
        <dbReference type="ARBA" id="ARBA00022523"/>
    </source>
</evidence>
<dbReference type="SMART" id="SM00835">
    <property type="entry name" value="Cupin_1"/>
    <property type="match status" value="1"/>
</dbReference>
<dbReference type="FunFam" id="2.60.120.10:FF:000025">
    <property type="entry name" value="germin-like protein subfamily 2 member 1"/>
    <property type="match status" value="1"/>
</dbReference>
<feature type="chain" id="PRO_5035961800" description="Germin-like protein" evidence="12">
    <location>
        <begin position="23"/>
        <end position="221"/>
    </location>
</feature>
<feature type="binding site" evidence="10">
    <location>
        <position position="112"/>
    </location>
    <ligand>
        <name>Mn(2+)</name>
        <dbReference type="ChEBI" id="CHEBI:29035"/>
    </ligand>
</feature>
<keyword evidence="15" id="KW-1185">Reference proteome</keyword>
<dbReference type="InterPro" id="IPR006045">
    <property type="entry name" value="Cupin_1"/>
</dbReference>